<dbReference type="Proteomes" id="UP000887576">
    <property type="component" value="Unplaced"/>
</dbReference>
<protein>
    <submittedName>
        <fullName evidence="2">CUB domain-containing protein</fullName>
    </submittedName>
</protein>
<accession>A0AC34R1Z7</accession>
<organism evidence="1 2">
    <name type="scientific">Panagrolaimus sp. JU765</name>
    <dbReference type="NCBI Taxonomy" id="591449"/>
    <lineage>
        <taxon>Eukaryota</taxon>
        <taxon>Metazoa</taxon>
        <taxon>Ecdysozoa</taxon>
        <taxon>Nematoda</taxon>
        <taxon>Chromadorea</taxon>
        <taxon>Rhabditida</taxon>
        <taxon>Tylenchina</taxon>
        <taxon>Panagrolaimomorpha</taxon>
        <taxon>Panagrolaimoidea</taxon>
        <taxon>Panagrolaimidae</taxon>
        <taxon>Panagrolaimus</taxon>
    </lineage>
</organism>
<name>A0AC34R1Z7_9BILA</name>
<sequence>DISPPPNLIYIGQTCSYDSLKVVLNPVAPNETKEFCGHVMPPSLLTTSDELTLILKSDTSMAHGGYELSYFTAIQPKIIKEKGVNMTIYNFAPNHEKSGAITPIGYPQNYPNNTLQKFVIAPPPGLLCKFTIILLRTSLDVDKRNCSDADYLAYGTGKTETQRPDKMIGDVDLTILPCVADSTSPENDIPATRGQTYIFGFVSDANDDNNGLGFRIHWDCNDYEEEIL</sequence>
<dbReference type="WBParaSite" id="JU765_v2.g2712.t1">
    <property type="protein sequence ID" value="JU765_v2.g2712.t1"/>
    <property type="gene ID" value="JU765_v2.g2712"/>
</dbReference>
<proteinExistence type="predicted"/>
<reference evidence="2" key="1">
    <citation type="submission" date="2022-11" db="UniProtKB">
        <authorList>
            <consortium name="WormBaseParasite"/>
        </authorList>
    </citation>
    <scope>IDENTIFICATION</scope>
</reference>
<evidence type="ECO:0000313" key="1">
    <source>
        <dbReference type="Proteomes" id="UP000887576"/>
    </source>
</evidence>
<evidence type="ECO:0000313" key="2">
    <source>
        <dbReference type="WBParaSite" id="JU765_v2.g2712.t1"/>
    </source>
</evidence>